<gene>
    <name evidence="13" type="ORF">KL86DYS1_30455</name>
</gene>
<feature type="transmembrane region" description="Helical" evidence="11">
    <location>
        <begin position="381"/>
        <end position="414"/>
    </location>
</feature>
<evidence type="ECO:0000256" key="8">
    <source>
        <dbReference type="ARBA" id="ARBA00022989"/>
    </source>
</evidence>
<keyword evidence="5 11" id="KW-0812">Transmembrane</keyword>
<keyword evidence="10 11" id="KW-0472">Membrane</keyword>
<sequence>METILIKALQLILSLSILVVIHEFGHFLFARLFKIRVEKFYLFFNPWFSLFKYKPKNSDTEYGIGWLPLGGYVKISGMIDESMDKEQMALPPQPWEFRSKPAWQRLLVMVGGVLFNFILAIIIFSMMLFVWGDEYLPLKNVKDGMVFSETVKRNGGFQDKDILVSADGKDLVLGRGVLDMNTFMHFIDAKTVTIVRNGNQMELTLPESFADSVIASKQVAYDYWSAPVVDSVSENSEAKRIGLMRGDSITALDSQPITSLLGVQKYITRISNKLEDNEKHTLAITFYRNGEVQTVSAAIDTSGVIGFTSPTKMTDIFSKKNMHTDHYGFFESFPAGINNGVATLKGYVAQIRFVFSKEGVKNLSGFAGIGNMFPAQWNWYAFWSMTAFLSIVLAFMNILPIPALDGGHIMFLLYEAITKRQPNEKFMEYAQVGGMLFLLLLLLVANGNDIMRIFFK</sequence>
<dbReference type="SUPFAM" id="SSF50156">
    <property type="entry name" value="PDZ domain-like"/>
    <property type="match status" value="2"/>
</dbReference>
<dbReference type="AlphaFoldDB" id="A0A212JU69"/>
<evidence type="ECO:0000256" key="9">
    <source>
        <dbReference type="ARBA" id="ARBA00023049"/>
    </source>
</evidence>
<dbReference type="CDD" id="cd06163">
    <property type="entry name" value="S2P-M50_PDZ_RseP-like"/>
    <property type="match status" value="1"/>
</dbReference>
<dbReference type="EMBL" id="FLUM01000003">
    <property type="protein sequence ID" value="SBW02986.1"/>
    <property type="molecule type" value="Genomic_DNA"/>
</dbReference>
<accession>A0A212JU69</accession>
<reference evidence="13" key="1">
    <citation type="submission" date="2016-04" db="EMBL/GenBank/DDBJ databases">
        <authorList>
            <person name="Evans L.H."/>
            <person name="Alamgir A."/>
            <person name="Owens N."/>
            <person name="Weber N.D."/>
            <person name="Virtaneva K."/>
            <person name="Barbian K."/>
            <person name="Babar A."/>
            <person name="Rosenke K."/>
        </authorList>
    </citation>
    <scope>NUCLEOTIDE SEQUENCE</scope>
    <source>
        <strain evidence="13">86-1</strain>
    </source>
</reference>
<evidence type="ECO:0000313" key="13">
    <source>
        <dbReference type="EMBL" id="SBW02986.1"/>
    </source>
</evidence>
<evidence type="ECO:0000256" key="10">
    <source>
        <dbReference type="ARBA" id="ARBA00023136"/>
    </source>
</evidence>
<evidence type="ECO:0000256" key="6">
    <source>
        <dbReference type="ARBA" id="ARBA00022801"/>
    </source>
</evidence>
<comment type="similarity">
    <text evidence="3 11">Belongs to the peptidase M50B family.</text>
</comment>
<dbReference type="EC" id="3.4.24.-" evidence="11"/>
<dbReference type="InterPro" id="IPR036034">
    <property type="entry name" value="PDZ_sf"/>
</dbReference>
<evidence type="ECO:0000256" key="11">
    <source>
        <dbReference type="RuleBase" id="RU362031"/>
    </source>
</evidence>
<comment type="subcellular location">
    <subcellularLocation>
        <location evidence="2">Membrane</location>
        <topology evidence="2">Multi-pass membrane protein</topology>
    </subcellularLocation>
</comment>
<evidence type="ECO:0000256" key="7">
    <source>
        <dbReference type="ARBA" id="ARBA00022833"/>
    </source>
</evidence>
<keyword evidence="6 11" id="KW-0378">Hydrolase</keyword>
<keyword evidence="9 11" id="KW-0482">Metalloprotease</keyword>
<dbReference type="GO" id="GO:0004222">
    <property type="term" value="F:metalloendopeptidase activity"/>
    <property type="evidence" value="ECO:0007669"/>
    <property type="project" value="InterPro"/>
</dbReference>
<dbReference type="RefSeq" id="WP_296942307.1">
    <property type="nucleotide sequence ID" value="NZ_LT599032.1"/>
</dbReference>
<dbReference type="GO" id="GO:0046872">
    <property type="term" value="F:metal ion binding"/>
    <property type="evidence" value="ECO:0007669"/>
    <property type="project" value="UniProtKB-KW"/>
</dbReference>
<feature type="transmembrane region" description="Helical" evidence="11">
    <location>
        <begin position="426"/>
        <end position="445"/>
    </location>
</feature>
<evidence type="ECO:0000256" key="1">
    <source>
        <dbReference type="ARBA" id="ARBA00001947"/>
    </source>
</evidence>
<organism evidence="13">
    <name type="scientific">uncultured Dysgonomonas sp</name>
    <dbReference type="NCBI Taxonomy" id="206096"/>
    <lineage>
        <taxon>Bacteria</taxon>
        <taxon>Pseudomonadati</taxon>
        <taxon>Bacteroidota</taxon>
        <taxon>Bacteroidia</taxon>
        <taxon>Bacteroidales</taxon>
        <taxon>Dysgonomonadaceae</taxon>
        <taxon>Dysgonomonas</taxon>
        <taxon>environmental samples</taxon>
    </lineage>
</organism>
<dbReference type="InterPro" id="IPR004387">
    <property type="entry name" value="Pept_M50_Zn"/>
</dbReference>
<evidence type="ECO:0000256" key="2">
    <source>
        <dbReference type="ARBA" id="ARBA00004141"/>
    </source>
</evidence>
<name>A0A212JU69_9BACT</name>
<evidence type="ECO:0000256" key="4">
    <source>
        <dbReference type="ARBA" id="ARBA00022670"/>
    </source>
</evidence>
<protein>
    <recommendedName>
        <fullName evidence="11">Zinc metalloprotease</fullName>
        <ecNumber evidence="11">3.4.24.-</ecNumber>
    </recommendedName>
</protein>
<keyword evidence="11" id="KW-0479">Metal-binding</keyword>
<dbReference type="GO" id="GO:0016020">
    <property type="term" value="C:membrane"/>
    <property type="evidence" value="ECO:0007669"/>
    <property type="project" value="UniProtKB-SubCell"/>
</dbReference>
<evidence type="ECO:0000259" key="12">
    <source>
        <dbReference type="Pfam" id="PF02163"/>
    </source>
</evidence>
<dbReference type="PANTHER" id="PTHR42837:SF2">
    <property type="entry name" value="MEMBRANE METALLOPROTEASE ARASP2, CHLOROPLASTIC-RELATED"/>
    <property type="match status" value="1"/>
</dbReference>
<dbReference type="InterPro" id="IPR008915">
    <property type="entry name" value="Peptidase_M50"/>
</dbReference>
<dbReference type="PANTHER" id="PTHR42837">
    <property type="entry name" value="REGULATOR OF SIGMA-E PROTEASE RSEP"/>
    <property type="match status" value="1"/>
</dbReference>
<feature type="transmembrane region" description="Helical" evidence="11">
    <location>
        <begin position="12"/>
        <end position="33"/>
    </location>
</feature>
<dbReference type="NCBIfam" id="TIGR00054">
    <property type="entry name" value="RIP metalloprotease RseP"/>
    <property type="match status" value="1"/>
</dbReference>
<keyword evidence="8 11" id="KW-1133">Transmembrane helix</keyword>
<keyword evidence="7 11" id="KW-0862">Zinc</keyword>
<feature type="domain" description="Peptidase M50" evidence="12">
    <location>
        <begin position="11"/>
        <end position="441"/>
    </location>
</feature>
<dbReference type="GO" id="GO:0006508">
    <property type="term" value="P:proteolysis"/>
    <property type="evidence" value="ECO:0007669"/>
    <property type="project" value="UniProtKB-KW"/>
</dbReference>
<comment type="cofactor">
    <cofactor evidence="1 11">
        <name>Zn(2+)</name>
        <dbReference type="ChEBI" id="CHEBI:29105"/>
    </cofactor>
</comment>
<dbReference type="Gene3D" id="2.30.42.10">
    <property type="match status" value="1"/>
</dbReference>
<proteinExistence type="inferred from homology"/>
<keyword evidence="4" id="KW-0645">Protease</keyword>
<evidence type="ECO:0000256" key="3">
    <source>
        <dbReference type="ARBA" id="ARBA00007931"/>
    </source>
</evidence>
<evidence type="ECO:0000256" key="5">
    <source>
        <dbReference type="ARBA" id="ARBA00022692"/>
    </source>
</evidence>
<dbReference type="Pfam" id="PF02163">
    <property type="entry name" value="Peptidase_M50"/>
    <property type="match status" value="1"/>
</dbReference>
<feature type="transmembrane region" description="Helical" evidence="11">
    <location>
        <begin position="106"/>
        <end position="131"/>
    </location>
</feature>